<evidence type="ECO:0000256" key="1">
    <source>
        <dbReference type="SAM" id="Phobius"/>
    </source>
</evidence>
<dbReference type="RefSeq" id="WP_330405352.1">
    <property type="nucleotide sequence ID" value="NZ_BAAACK010000003.1"/>
</dbReference>
<reference evidence="2 3" key="1">
    <citation type="submission" date="2018-05" db="EMBL/GenBank/DDBJ databases">
        <title>The Hungate 1000. A catalogue of reference genomes from the rumen microbiome.</title>
        <authorList>
            <person name="Kelly W."/>
        </authorList>
    </citation>
    <scope>NUCLEOTIDE SEQUENCE [LARGE SCALE GENOMIC DNA]</scope>
    <source>
        <strain evidence="2 3">NLAE-zl-C242</strain>
    </source>
</reference>
<proteinExistence type="predicted"/>
<dbReference type="Proteomes" id="UP000245845">
    <property type="component" value="Unassembled WGS sequence"/>
</dbReference>
<feature type="transmembrane region" description="Helical" evidence="1">
    <location>
        <begin position="119"/>
        <end position="138"/>
    </location>
</feature>
<feature type="transmembrane region" description="Helical" evidence="1">
    <location>
        <begin position="194"/>
        <end position="217"/>
    </location>
</feature>
<keyword evidence="1" id="KW-0812">Transmembrane</keyword>
<keyword evidence="1" id="KW-1133">Transmembrane helix</keyword>
<dbReference type="SUPFAM" id="SSF103473">
    <property type="entry name" value="MFS general substrate transporter"/>
    <property type="match status" value="1"/>
</dbReference>
<dbReference type="GO" id="GO:0015293">
    <property type="term" value="F:symporter activity"/>
    <property type="evidence" value="ECO:0007669"/>
    <property type="project" value="InterPro"/>
</dbReference>
<dbReference type="Gene3D" id="1.20.1250.20">
    <property type="entry name" value="MFS general substrate transporter like domains"/>
    <property type="match status" value="1"/>
</dbReference>
<feature type="transmembrane region" description="Helical" evidence="1">
    <location>
        <begin position="319"/>
        <end position="340"/>
    </location>
</feature>
<organism evidence="2 3">
    <name type="scientific">Faecalicatena orotica</name>
    <dbReference type="NCBI Taxonomy" id="1544"/>
    <lineage>
        <taxon>Bacteria</taxon>
        <taxon>Bacillati</taxon>
        <taxon>Bacillota</taxon>
        <taxon>Clostridia</taxon>
        <taxon>Lachnospirales</taxon>
        <taxon>Lachnospiraceae</taxon>
        <taxon>Faecalicatena</taxon>
    </lineage>
</organism>
<dbReference type="AlphaFoldDB" id="A0A2Y9CA62"/>
<dbReference type="Pfam" id="PF13347">
    <property type="entry name" value="MFS_2"/>
    <property type="match status" value="1"/>
</dbReference>
<feature type="transmembrane region" description="Helical" evidence="1">
    <location>
        <begin position="92"/>
        <end position="113"/>
    </location>
</feature>
<feature type="transmembrane region" description="Helical" evidence="1">
    <location>
        <begin position="352"/>
        <end position="378"/>
    </location>
</feature>
<feature type="transmembrane region" description="Helical" evidence="1">
    <location>
        <begin position="398"/>
        <end position="424"/>
    </location>
</feature>
<dbReference type="InterPro" id="IPR036259">
    <property type="entry name" value="MFS_trans_sf"/>
</dbReference>
<dbReference type="PANTHER" id="PTHR11328">
    <property type="entry name" value="MAJOR FACILITATOR SUPERFAMILY DOMAIN-CONTAINING PROTEIN"/>
    <property type="match status" value="1"/>
</dbReference>
<feature type="transmembrane region" description="Helical" evidence="1">
    <location>
        <begin position="48"/>
        <end position="71"/>
    </location>
</feature>
<evidence type="ECO:0000313" key="3">
    <source>
        <dbReference type="Proteomes" id="UP000245845"/>
    </source>
</evidence>
<keyword evidence="1" id="KW-0472">Membrane</keyword>
<name>A0A2Y9CA62_9FIRM</name>
<gene>
    <name evidence="2" type="ORF">A8806_1089</name>
</gene>
<dbReference type="GO" id="GO:0008643">
    <property type="term" value="P:carbohydrate transport"/>
    <property type="evidence" value="ECO:0007669"/>
    <property type="project" value="InterPro"/>
</dbReference>
<feature type="transmembrane region" description="Helical" evidence="1">
    <location>
        <begin position="285"/>
        <end position="307"/>
    </location>
</feature>
<sequence>MAKKEKLTQSEIDGVQYRRAKLWQIILVACNAFIGMSMYSLIGLASYTASIGFGISTAVVGVILTWTRILDGITDPLLAFIYDKVNTRFGKIRILIIIGFVIEALALMTMYNWGAGKGLGIVAFTLCYIVYIIGYTIANMTALTINPLISNDPKQRPTVSVWSTALNYLLPMVLSIVLNVVLLPKFGGTYNLGFLASACKLCLAVAAVGVVLVCIGVSEYDKPENFTGLMKKKESLKLKDMIEILKNNRPLQCYIISSASDKIAQQTTSQAIITTMLNGIIIGNMGLATILSVIGMLPSLLFAVVGARYAGKHGSQITIVSWTRICIVISVVMWGFFIVIDPKKIADMGIFMILYVILTLAKNGANMCVTTAGTSFMSDIIDYEMDRSGRYVPAVVTGIYSFIDKIVSSFSAVIATGCVALIGYTSTMPSPEMLQHHRFSG</sequence>
<evidence type="ECO:0000313" key="2">
    <source>
        <dbReference type="EMBL" id="PWJ28494.1"/>
    </source>
</evidence>
<dbReference type="GO" id="GO:0005886">
    <property type="term" value="C:plasma membrane"/>
    <property type="evidence" value="ECO:0007669"/>
    <property type="project" value="TreeGrafter"/>
</dbReference>
<feature type="transmembrane region" description="Helical" evidence="1">
    <location>
        <begin position="159"/>
        <end position="182"/>
    </location>
</feature>
<dbReference type="PANTHER" id="PTHR11328:SF24">
    <property type="entry name" value="MAJOR FACILITATOR SUPERFAMILY (MFS) PROFILE DOMAIN-CONTAINING PROTEIN"/>
    <property type="match status" value="1"/>
</dbReference>
<comment type="caution">
    <text evidence="2">The sequence shown here is derived from an EMBL/GenBank/DDBJ whole genome shotgun (WGS) entry which is preliminary data.</text>
</comment>
<protein>
    <submittedName>
        <fullName evidence="2">Na+/melibiose symporter-like transporter</fullName>
    </submittedName>
</protein>
<dbReference type="EMBL" id="QGDL01000008">
    <property type="protein sequence ID" value="PWJ28494.1"/>
    <property type="molecule type" value="Genomic_DNA"/>
</dbReference>
<feature type="transmembrane region" description="Helical" evidence="1">
    <location>
        <begin position="21"/>
        <end position="42"/>
    </location>
</feature>
<keyword evidence="3" id="KW-1185">Reference proteome</keyword>
<accession>A0A2Y9CA62</accession>
<dbReference type="InterPro" id="IPR039672">
    <property type="entry name" value="MFS_2"/>
</dbReference>